<dbReference type="CDD" id="cd07941">
    <property type="entry name" value="DRE_TIM_LeuA3"/>
    <property type="match status" value="1"/>
</dbReference>
<dbReference type="SUPFAM" id="SSF51569">
    <property type="entry name" value="Aldolase"/>
    <property type="match status" value="1"/>
</dbReference>
<evidence type="ECO:0000256" key="4">
    <source>
        <dbReference type="ARBA" id="ARBA00022624"/>
    </source>
</evidence>
<dbReference type="NCBIfam" id="TIGR00977">
    <property type="entry name" value="citramal_synth"/>
    <property type="match status" value="1"/>
</dbReference>
<dbReference type="GO" id="GO:0009097">
    <property type="term" value="P:isoleucine biosynthetic process"/>
    <property type="evidence" value="ECO:0007669"/>
    <property type="project" value="UniProtKB-UniRule"/>
</dbReference>
<evidence type="ECO:0000313" key="13">
    <source>
        <dbReference type="Proteomes" id="UP000291469"/>
    </source>
</evidence>
<dbReference type="InterPro" id="IPR000891">
    <property type="entry name" value="PYR_CT"/>
</dbReference>
<keyword evidence="3" id="KW-0028">Amino-acid biosynthesis</keyword>
<keyword evidence="13" id="KW-1185">Reference proteome</keyword>
<dbReference type="Gene3D" id="3.30.160.270">
    <property type="match status" value="1"/>
</dbReference>
<evidence type="ECO:0000256" key="10">
    <source>
        <dbReference type="SAM" id="MobiDB-lite"/>
    </source>
</evidence>
<sequence>MAEDHVAESPGRQPDTPLPAWVDLYDTTLRDGTQREGITPTVDDKLRIARLIDGLGVPFIEGGWPGANPKDTEFFARAAKGELPLERAELVAFGMTRRPDRDASGDPSLGTLLEAATPVVCLVGKAWSLHVTEAVGTTKDENLAMIADSVRLLRSEGRRVLFDAEHFFDGHRNDPDYALAVLEAAAEAGAECLVLCDTNGGMLPEEVERVTGGVVGRFGGRGGTQIGVHVHNDTECAVANSLAGLRAGATHVQGTVNGIGERCGNANLCSLIPNLKLKYGIDVVGDTELGQLTTVANEVAETMNLIPDPHAPYVGHAAFAHKAGLHTSALQKNPMTYQHIDPAKVGGELRLLMSELAGRSTIVMKGEQLGIDLGGDGDLANRILGRVKDLEHAGYSFEAADASFELLVADEAGTAEDVFRLEGFRAIVERREDGSPVAEGTVRVWVRDETAEGGWSRRIGVGEGNGPVDALDQAFRHAVNGQFPDLDRIHLADYKVRIVDPQAGTGATTRVLVSSSDGEREWQTVGVSENVIDASWKAMADAYRYGLAGIDGPG</sequence>
<dbReference type="PROSITE" id="PS50991">
    <property type="entry name" value="PYR_CT"/>
    <property type="match status" value="1"/>
</dbReference>
<dbReference type="AlphaFoldDB" id="A0A411YCY4"/>
<dbReference type="InterPro" id="IPR005675">
    <property type="entry name" value="Citramal_synthase"/>
</dbReference>
<dbReference type="Gene3D" id="1.10.238.260">
    <property type="match status" value="1"/>
</dbReference>
<evidence type="ECO:0000256" key="5">
    <source>
        <dbReference type="ARBA" id="ARBA00022679"/>
    </source>
</evidence>
<evidence type="ECO:0000256" key="7">
    <source>
        <dbReference type="ARBA" id="ARBA00048263"/>
    </source>
</evidence>
<dbReference type="PANTHER" id="PTHR43538">
    <property type="entry name" value="ALPHA-IPM SYNTHASE/HOMOCITRATE SYNTHASE"/>
    <property type="match status" value="1"/>
</dbReference>
<evidence type="ECO:0000256" key="1">
    <source>
        <dbReference type="ARBA" id="ARBA00004743"/>
    </source>
</evidence>
<dbReference type="Pfam" id="PF08502">
    <property type="entry name" value="LeuA_dimer"/>
    <property type="match status" value="1"/>
</dbReference>
<dbReference type="PROSITE" id="PS00815">
    <property type="entry name" value="AIPM_HOMOCIT_SYNTH_1"/>
    <property type="match status" value="1"/>
</dbReference>
<dbReference type="EC" id="2.3.3.21" evidence="8"/>
<dbReference type="Pfam" id="PF22617">
    <property type="entry name" value="HCS_D2"/>
    <property type="match status" value="1"/>
</dbReference>
<keyword evidence="6" id="KW-0100">Branched-chain amino acid biosynthesis</keyword>
<evidence type="ECO:0000259" key="11">
    <source>
        <dbReference type="PROSITE" id="PS50991"/>
    </source>
</evidence>
<dbReference type="SMART" id="SM00917">
    <property type="entry name" value="LeuA_dimer"/>
    <property type="match status" value="1"/>
</dbReference>
<dbReference type="SUPFAM" id="SSF110921">
    <property type="entry name" value="2-isopropylmalate synthase LeuA, allosteric (dimerisation) domain"/>
    <property type="match status" value="1"/>
</dbReference>
<dbReference type="InterPro" id="IPR002034">
    <property type="entry name" value="AIPM/Hcit_synth_CS"/>
</dbReference>
<comment type="pathway">
    <text evidence="1">Amino-acid biosynthesis; L-isoleucine biosynthesis; 2-oxobutanoate from pyruvate: step 1/3.</text>
</comment>
<dbReference type="OrthoDB" id="9803573at2"/>
<dbReference type="InterPro" id="IPR054691">
    <property type="entry name" value="LeuA/HCS_post-cat"/>
</dbReference>
<dbReference type="GO" id="GO:0043714">
    <property type="term" value="F:(R)-citramalate synthase activity"/>
    <property type="evidence" value="ECO:0007669"/>
    <property type="project" value="UniProtKB-UniRule"/>
</dbReference>
<dbReference type="PANTHER" id="PTHR43538:SF1">
    <property type="entry name" value="(R)-CITRAMALATE SYNTHASE"/>
    <property type="match status" value="1"/>
</dbReference>
<dbReference type="InterPro" id="IPR036230">
    <property type="entry name" value="LeuA_allosteric_dom_sf"/>
</dbReference>
<dbReference type="InterPro" id="IPR013709">
    <property type="entry name" value="2-isopropylmalate_synth_dimer"/>
</dbReference>
<evidence type="ECO:0000256" key="9">
    <source>
        <dbReference type="RuleBase" id="RU003523"/>
    </source>
</evidence>
<evidence type="ECO:0000256" key="8">
    <source>
        <dbReference type="NCBIfam" id="TIGR00977"/>
    </source>
</evidence>
<dbReference type="EMBL" id="CP036402">
    <property type="protein sequence ID" value="QBI19007.1"/>
    <property type="molecule type" value="Genomic_DNA"/>
</dbReference>
<keyword evidence="5 9" id="KW-0808">Transferase</keyword>
<feature type="region of interest" description="Disordered" evidence="10">
    <location>
        <begin position="1"/>
        <end position="20"/>
    </location>
</feature>
<dbReference type="GO" id="GO:0003852">
    <property type="term" value="F:2-isopropylmalate synthase activity"/>
    <property type="evidence" value="ECO:0007669"/>
    <property type="project" value="InterPro"/>
</dbReference>
<proteinExistence type="inferred from homology"/>
<dbReference type="Gene3D" id="3.20.20.70">
    <property type="entry name" value="Aldolase class I"/>
    <property type="match status" value="1"/>
</dbReference>
<organism evidence="12 13">
    <name type="scientific">Egibacter rhizosphaerae</name>
    <dbReference type="NCBI Taxonomy" id="1670831"/>
    <lineage>
        <taxon>Bacteria</taxon>
        <taxon>Bacillati</taxon>
        <taxon>Actinomycetota</taxon>
        <taxon>Nitriliruptoria</taxon>
        <taxon>Egibacterales</taxon>
        <taxon>Egibacteraceae</taxon>
        <taxon>Egibacter</taxon>
    </lineage>
</organism>
<dbReference type="Proteomes" id="UP000291469">
    <property type="component" value="Chromosome"/>
</dbReference>
<evidence type="ECO:0000256" key="3">
    <source>
        <dbReference type="ARBA" id="ARBA00022605"/>
    </source>
</evidence>
<dbReference type="KEGG" id="erz:ER308_05245"/>
<keyword evidence="4" id="KW-0412">Isoleucine biosynthesis</keyword>
<dbReference type="UniPathway" id="UPA00047">
    <property type="reaction ID" value="UER00066"/>
</dbReference>
<name>A0A411YCY4_9ACTN</name>
<evidence type="ECO:0000313" key="12">
    <source>
        <dbReference type="EMBL" id="QBI19007.1"/>
    </source>
</evidence>
<evidence type="ECO:0000256" key="2">
    <source>
        <dbReference type="ARBA" id="ARBA00006154"/>
    </source>
</evidence>
<dbReference type="GO" id="GO:0009098">
    <property type="term" value="P:L-leucine biosynthetic process"/>
    <property type="evidence" value="ECO:0007669"/>
    <property type="project" value="InterPro"/>
</dbReference>
<dbReference type="Pfam" id="PF00682">
    <property type="entry name" value="HMGL-like"/>
    <property type="match status" value="1"/>
</dbReference>
<accession>A0A411YCY4</accession>
<comment type="catalytic activity">
    <reaction evidence="7">
        <text>pyruvate + acetyl-CoA + H2O = (3R)-citramalate + CoA + H(+)</text>
        <dbReference type="Rhea" id="RHEA:19045"/>
        <dbReference type="ChEBI" id="CHEBI:15361"/>
        <dbReference type="ChEBI" id="CHEBI:15377"/>
        <dbReference type="ChEBI" id="CHEBI:15378"/>
        <dbReference type="ChEBI" id="CHEBI:30934"/>
        <dbReference type="ChEBI" id="CHEBI:57287"/>
        <dbReference type="ChEBI" id="CHEBI:57288"/>
        <dbReference type="EC" id="2.3.3.21"/>
    </reaction>
</comment>
<feature type="domain" description="Pyruvate carboxyltransferase" evidence="11">
    <location>
        <begin position="22"/>
        <end position="293"/>
    </location>
</feature>
<reference evidence="12 13" key="1">
    <citation type="submission" date="2019-01" db="EMBL/GenBank/DDBJ databases">
        <title>Egibacter rhizosphaerae EGI 80759T.</title>
        <authorList>
            <person name="Chen D.-D."/>
            <person name="Tian Y."/>
            <person name="Jiao J.-Y."/>
            <person name="Zhang X.-T."/>
            <person name="Zhang Y.-G."/>
            <person name="Zhang Y."/>
            <person name="Xiao M."/>
            <person name="Shu W.-S."/>
            <person name="Li W.-J."/>
        </authorList>
    </citation>
    <scope>NUCLEOTIDE SEQUENCE [LARGE SCALE GENOMIC DNA]</scope>
    <source>
        <strain evidence="12 13">EGI 80759</strain>
    </source>
</reference>
<comment type="similarity">
    <text evidence="2 9">Belongs to the alpha-IPM synthase/homocitrate synthase family.</text>
</comment>
<protein>
    <recommendedName>
        <fullName evidence="8">Citramalate synthase</fullName>
        <ecNumber evidence="8">2.3.3.21</ecNumber>
    </recommendedName>
</protein>
<evidence type="ECO:0000256" key="6">
    <source>
        <dbReference type="ARBA" id="ARBA00023304"/>
    </source>
</evidence>
<dbReference type="RefSeq" id="WP_131154004.1">
    <property type="nucleotide sequence ID" value="NZ_CP036402.1"/>
</dbReference>
<dbReference type="InterPro" id="IPR013785">
    <property type="entry name" value="Aldolase_TIM"/>
</dbReference>
<gene>
    <name evidence="12" type="ORF">ER308_05245</name>
</gene>